<name>E9CZM0_COCPS</name>
<dbReference type="OMA" id="QVRNTYW"/>
<dbReference type="HOGENOM" id="CLU_487446_0_0_1"/>
<protein>
    <recommendedName>
        <fullName evidence="4">CCHC-type domain-containing protein</fullName>
    </recommendedName>
</protein>
<reference evidence="3" key="2">
    <citation type="submission" date="2010-03" db="EMBL/GenBank/DDBJ databases">
        <title>The genome sequence of Coccidioides posadasii strain Silveira.</title>
        <authorList>
            <consortium name="The Broad Institute Genome Sequencing Center for Infectious Disease"/>
            <person name="Neafsey D."/>
            <person name="Orbach M."/>
            <person name="Henn M.R."/>
            <person name="Cole G.T."/>
            <person name="Galgiani J."/>
            <person name="Gardner M.J."/>
            <person name="Kirkland T.N."/>
            <person name="Taylor J.W."/>
            <person name="Young S.K."/>
            <person name="Zeng Q."/>
            <person name="Koehrsen M."/>
            <person name="Alvarado L."/>
            <person name="Berlin A."/>
            <person name="Borenstein D."/>
            <person name="Chapman S.B."/>
            <person name="Chen Z."/>
            <person name="Engels R."/>
            <person name="Freedman E."/>
            <person name="Gellesch M."/>
            <person name="Goldberg J."/>
            <person name="Griggs A."/>
            <person name="Gujja S."/>
            <person name="Heilman E."/>
            <person name="Heiman D."/>
            <person name="Howarth C."/>
            <person name="Jen D."/>
            <person name="Larson L."/>
            <person name="Mehta T."/>
            <person name="Neiman D."/>
            <person name="Park D."/>
            <person name="Pearson M."/>
            <person name="Richards J."/>
            <person name="Roberts A."/>
            <person name="Saif S."/>
            <person name="Shea T."/>
            <person name="Shenoy N."/>
            <person name="Sisk P."/>
            <person name="Stolte C."/>
            <person name="Sykes S."/>
            <person name="Walk T."/>
            <person name="White J."/>
            <person name="Yandava C."/>
            <person name="Haas B."/>
            <person name="Nusbaum C."/>
            <person name="Birren B."/>
        </authorList>
    </citation>
    <scope>NUCLEOTIDE SEQUENCE [LARGE SCALE GENOMIC DNA]</scope>
    <source>
        <strain evidence="3">RMSCC 757 / Silveira</strain>
    </source>
</reference>
<accession>E9CZM0</accession>
<dbReference type="VEuPathDB" id="FungiDB:CPSG_03298"/>
<dbReference type="EMBL" id="GL636489">
    <property type="protein sequence ID" value="EFW20123.1"/>
    <property type="molecule type" value="Genomic_DNA"/>
</dbReference>
<reference evidence="3" key="1">
    <citation type="journal article" date="2010" name="Genome Res.">
        <title>Population genomic sequencing of Coccidioides fungi reveals recent hybridization and transposon control.</title>
        <authorList>
            <person name="Neafsey D.E."/>
            <person name="Barker B.M."/>
            <person name="Sharpton T.J."/>
            <person name="Stajich J.E."/>
            <person name="Park D.J."/>
            <person name="Whiston E."/>
            <person name="Hung C.-Y."/>
            <person name="McMahan C."/>
            <person name="White J."/>
            <person name="Sykes S."/>
            <person name="Heiman D."/>
            <person name="Young S."/>
            <person name="Zeng Q."/>
            <person name="Abouelleil A."/>
            <person name="Aftuck L."/>
            <person name="Bessette D."/>
            <person name="Brown A."/>
            <person name="FitzGerald M."/>
            <person name="Lui A."/>
            <person name="Macdonald J.P."/>
            <person name="Priest M."/>
            <person name="Orbach M.J."/>
            <person name="Galgiani J.N."/>
            <person name="Kirkland T.N."/>
            <person name="Cole G.T."/>
            <person name="Birren B.W."/>
            <person name="Henn M.R."/>
            <person name="Taylor J.W."/>
            <person name="Rounsley S.D."/>
        </authorList>
    </citation>
    <scope>NUCLEOTIDE SEQUENCE [LARGE SCALE GENOMIC DNA]</scope>
    <source>
        <strain evidence="3">RMSCC 757 / Silveira</strain>
    </source>
</reference>
<evidence type="ECO:0000256" key="1">
    <source>
        <dbReference type="SAM" id="MobiDB-lite"/>
    </source>
</evidence>
<dbReference type="STRING" id="443226.E9CZM0"/>
<proteinExistence type="predicted"/>
<gene>
    <name evidence="2" type="ORF">CPSG_03298</name>
</gene>
<evidence type="ECO:0000313" key="2">
    <source>
        <dbReference type="EMBL" id="EFW20123.1"/>
    </source>
</evidence>
<keyword evidence="3" id="KW-1185">Reference proteome</keyword>
<feature type="region of interest" description="Disordered" evidence="1">
    <location>
        <begin position="460"/>
        <end position="503"/>
    </location>
</feature>
<dbReference type="OrthoDB" id="4525213at2759"/>
<organism evidence="3">
    <name type="scientific">Coccidioides posadasii (strain RMSCC 757 / Silveira)</name>
    <name type="common">Valley fever fungus</name>
    <dbReference type="NCBI Taxonomy" id="443226"/>
    <lineage>
        <taxon>Eukaryota</taxon>
        <taxon>Fungi</taxon>
        <taxon>Dikarya</taxon>
        <taxon>Ascomycota</taxon>
        <taxon>Pezizomycotina</taxon>
        <taxon>Eurotiomycetes</taxon>
        <taxon>Eurotiomycetidae</taxon>
        <taxon>Onygenales</taxon>
        <taxon>Onygenaceae</taxon>
        <taxon>Coccidioides</taxon>
    </lineage>
</organism>
<evidence type="ECO:0008006" key="4">
    <source>
        <dbReference type="Google" id="ProtNLM"/>
    </source>
</evidence>
<dbReference type="Proteomes" id="UP000002497">
    <property type="component" value="Unassembled WGS sequence"/>
</dbReference>
<dbReference type="AlphaFoldDB" id="E9CZM0"/>
<sequence length="559" mass="62082">MNRAFYSQDVFRHLLEKGRIGYIDPTSSKLLHSAAFIAYVVFRPLSSGYDEGKRGKDHSEWLVYPLGRYITLSKICERLTPASPGRCCFNWASWSSSAILIRPIALPGKVLQQPALSEILHHAQDAAKCTQIIQKDVSIIKNSVGFGTAPLNTTNFSGGRAATTWAQVAVKGPMPPPPVPNSTHTIKTQPIVTAYKDRAITVRLKDHGIAQRFRALSAVKIRQQVETSIRNHTATKSVAVVAAHQLKSGDIQVFTSSTAGAAKLKENKQWVSSLGEHAEVIVPTYGVIAHGISTSTINVKDQKATIQQILADNYTVIPKADISFVGWLTRESPNKRASSIVVEFTDPEMANAIIYAGMVWDGQIHTCQLYDRACRVKQCFRCYNYGHISTQCDAAQACGYCAELHETKTCPQKGAASFTPRCTVCKGAHTAWSNSCPARKKEMGRIEQAKQVRNTYWPMVPKAKPLDKSPENNNPRKRARQAREPTPDKIITIESPREEYPDHEAITQEPAQAPGRSSLQELQTPQDTTPVQALNHMAYWALWLRSHRILPWVHRSSIV</sequence>
<evidence type="ECO:0000313" key="3">
    <source>
        <dbReference type="Proteomes" id="UP000002497"/>
    </source>
</evidence>